<feature type="transmembrane region" description="Helical" evidence="8">
    <location>
        <begin position="139"/>
        <end position="157"/>
    </location>
</feature>
<evidence type="ECO:0000256" key="3">
    <source>
        <dbReference type="ARBA" id="ARBA00022692"/>
    </source>
</evidence>
<comment type="caution">
    <text evidence="9">The sequence shown here is derived from an EMBL/GenBank/DDBJ whole genome shotgun (WGS) entry which is preliminary data.</text>
</comment>
<feature type="transmembrane region" description="Helical" evidence="8">
    <location>
        <begin position="20"/>
        <end position="40"/>
    </location>
</feature>
<keyword evidence="6" id="KW-0813">Transport</keyword>
<dbReference type="InterPro" id="IPR037294">
    <property type="entry name" value="ABC_BtuC-like"/>
</dbReference>
<reference evidence="10" key="1">
    <citation type="journal article" date="2019" name="Int. J. Syst. Evol. Microbiol.">
        <title>The Global Catalogue of Microorganisms (GCM) 10K type strain sequencing project: providing services to taxonomists for standard genome sequencing and annotation.</title>
        <authorList>
            <consortium name="The Broad Institute Genomics Platform"/>
            <consortium name="The Broad Institute Genome Sequencing Center for Infectious Disease"/>
            <person name="Wu L."/>
            <person name="Ma J."/>
        </authorList>
    </citation>
    <scope>NUCLEOTIDE SEQUENCE [LARGE SCALE GENOMIC DNA]</scope>
    <source>
        <strain evidence="10">CGMCC 1.6960</strain>
    </source>
</reference>
<feature type="transmembrane region" description="Helical" evidence="8">
    <location>
        <begin position="178"/>
        <end position="196"/>
    </location>
</feature>
<evidence type="ECO:0000256" key="8">
    <source>
        <dbReference type="SAM" id="Phobius"/>
    </source>
</evidence>
<name>A0ABQ2K9E9_9MICO</name>
<dbReference type="InterPro" id="IPR001626">
    <property type="entry name" value="ABC_TroCD"/>
</dbReference>
<keyword evidence="4 8" id="KW-1133">Transmembrane helix</keyword>
<dbReference type="PANTHER" id="PTHR30477">
    <property type="entry name" value="ABC-TRANSPORTER METAL-BINDING PROTEIN"/>
    <property type="match status" value="1"/>
</dbReference>
<dbReference type="PANTHER" id="PTHR30477:SF13">
    <property type="entry name" value="IRON TRANSPORT SYSTEM MEMBRANE PROTEIN HI_0360-RELATED"/>
    <property type="match status" value="1"/>
</dbReference>
<evidence type="ECO:0000256" key="1">
    <source>
        <dbReference type="ARBA" id="ARBA00004141"/>
    </source>
</evidence>
<keyword evidence="10" id="KW-1185">Reference proteome</keyword>
<keyword evidence="3 6" id="KW-0812">Transmembrane</keyword>
<dbReference type="EMBL" id="BMLM01000001">
    <property type="protein sequence ID" value="GGN76864.1"/>
    <property type="molecule type" value="Genomic_DNA"/>
</dbReference>
<feature type="transmembrane region" description="Helical" evidence="8">
    <location>
        <begin position="251"/>
        <end position="269"/>
    </location>
</feature>
<evidence type="ECO:0000313" key="9">
    <source>
        <dbReference type="EMBL" id="GGN76864.1"/>
    </source>
</evidence>
<dbReference type="Pfam" id="PF00950">
    <property type="entry name" value="ABC-3"/>
    <property type="match status" value="1"/>
</dbReference>
<feature type="transmembrane region" description="Helical" evidence="8">
    <location>
        <begin position="98"/>
        <end position="119"/>
    </location>
</feature>
<dbReference type="RefSeq" id="WP_229679419.1">
    <property type="nucleotide sequence ID" value="NZ_BAABBD010000001.1"/>
</dbReference>
<feature type="transmembrane region" description="Helical" evidence="8">
    <location>
        <begin position="226"/>
        <end position="245"/>
    </location>
</feature>
<evidence type="ECO:0000313" key="10">
    <source>
        <dbReference type="Proteomes" id="UP000626982"/>
    </source>
</evidence>
<dbReference type="Gene3D" id="1.10.3470.10">
    <property type="entry name" value="ABC transporter involved in vitamin B12 uptake, BtuC"/>
    <property type="match status" value="1"/>
</dbReference>
<evidence type="ECO:0000256" key="4">
    <source>
        <dbReference type="ARBA" id="ARBA00022989"/>
    </source>
</evidence>
<comment type="subcellular location">
    <subcellularLocation>
        <location evidence="6">Cell membrane</location>
        <topology evidence="6">Multi-pass membrane protein</topology>
    </subcellularLocation>
    <subcellularLocation>
        <location evidence="1">Membrane</location>
        <topology evidence="1">Multi-pass membrane protein</topology>
    </subcellularLocation>
</comment>
<evidence type="ECO:0000256" key="2">
    <source>
        <dbReference type="ARBA" id="ARBA00008034"/>
    </source>
</evidence>
<sequence length="305" mass="30246">MPPIDATLLAPFETAFFGRALLGGVLAAAICAVAGAWVVARGMAFLGEALGHGMLPGVAIATLVGGPPLLGAAASAAAMALGIGWLTRRRRLRDDTAIGIAFVGMLALGVVVVSRSGSFATDATAILFGDVLAVREPELLALAAGLAATLVLAAVLHRPITALAFDERVAATLGMRPGLARVGLAALVTIAVVASYQAVGTLLVVALLVAPPAAASLWARSIPAAMLAGAGIGAAAVAAGLLGSWHLGTAAGASIAIAAVVAFALSLALRSLADRRALPGARAPHAPDRSTRTEAPERAHERSAA</sequence>
<dbReference type="NCBIfam" id="NF040871">
    <property type="entry name" value="AztB"/>
    <property type="match status" value="1"/>
</dbReference>
<gene>
    <name evidence="9" type="ORF">GCM10010968_00710</name>
</gene>
<dbReference type="Proteomes" id="UP000626982">
    <property type="component" value="Unassembled WGS sequence"/>
</dbReference>
<feature type="region of interest" description="Disordered" evidence="7">
    <location>
        <begin position="280"/>
        <end position="305"/>
    </location>
</feature>
<keyword evidence="5 8" id="KW-0472">Membrane</keyword>
<feature type="transmembrane region" description="Helical" evidence="8">
    <location>
        <begin position="60"/>
        <end position="86"/>
    </location>
</feature>
<evidence type="ECO:0000256" key="7">
    <source>
        <dbReference type="SAM" id="MobiDB-lite"/>
    </source>
</evidence>
<accession>A0ABQ2K9E9</accession>
<organism evidence="9 10">
    <name type="scientific">Agrococcus terreus</name>
    <dbReference type="NCBI Taxonomy" id="574649"/>
    <lineage>
        <taxon>Bacteria</taxon>
        <taxon>Bacillati</taxon>
        <taxon>Actinomycetota</taxon>
        <taxon>Actinomycetes</taxon>
        <taxon>Micrococcales</taxon>
        <taxon>Microbacteriaceae</taxon>
        <taxon>Agrococcus</taxon>
    </lineage>
</organism>
<protein>
    <submittedName>
        <fullName evidence="9">ABC transporter permease</fullName>
    </submittedName>
</protein>
<evidence type="ECO:0000256" key="5">
    <source>
        <dbReference type="ARBA" id="ARBA00023136"/>
    </source>
</evidence>
<comment type="similarity">
    <text evidence="2 6">Belongs to the ABC-3 integral membrane protein family.</text>
</comment>
<feature type="compositionally biased region" description="Basic and acidic residues" evidence="7">
    <location>
        <begin position="285"/>
        <end position="305"/>
    </location>
</feature>
<feature type="transmembrane region" description="Helical" evidence="8">
    <location>
        <begin position="202"/>
        <end position="219"/>
    </location>
</feature>
<dbReference type="SUPFAM" id="SSF81345">
    <property type="entry name" value="ABC transporter involved in vitamin B12 uptake, BtuC"/>
    <property type="match status" value="1"/>
</dbReference>
<evidence type="ECO:0000256" key="6">
    <source>
        <dbReference type="RuleBase" id="RU003943"/>
    </source>
</evidence>
<proteinExistence type="inferred from homology"/>